<proteinExistence type="predicted"/>
<evidence type="ECO:0000313" key="1">
    <source>
        <dbReference type="EMBL" id="BCJ38965.1"/>
    </source>
</evidence>
<gene>
    <name evidence="1" type="ORF">Athai_64680</name>
</gene>
<organism evidence="1 2">
    <name type="scientific">Actinocatenispora thailandica</name>
    <dbReference type="NCBI Taxonomy" id="227318"/>
    <lineage>
        <taxon>Bacteria</taxon>
        <taxon>Bacillati</taxon>
        <taxon>Actinomycetota</taxon>
        <taxon>Actinomycetes</taxon>
        <taxon>Micromonosporales</taxon>
        <taxon>Micromonosporaceae</taxon>
        <taxon>Actinocatenispora</taxon>
    </lineage>
</organism>
<reference evidence="1 2" key="1">
    <citation type="submission" date="2020-08" db="EMBL/GenBank/DDBJ databases">
        <title>Whole genome shotgun sequence of Actinocatenispora thailandica NBRC 105041.</title>
        <authorList>
            <person name="Komaki H."/>
            <person name="Tamura T."/>
        </authorList>
    </citation>
    <scope>NUCLEOTIDE SEQUENCE [LARGE SCALE GENOMIC DNA]</scope>
    <source>
        <strain evidence="1 2">NBRC 105041</strain>
    </source>
</reference>
<name>A0A7R7DW41_9ACTN</name>
<dbReference type="RefSeq" id="WP_239157293.1">
    <property type="nucleotide sequence ID" value="NZ_AP023355.1"/>
</dbReference>
<evidence type="ECO:0000313" key="2">
    <source>
        <dbReference type="Proteomes" id="UP000611640"/>
    </source>
</evidence>
<dbReference type="Proteomes" id="UP000611640">
    <property type="component" value="Chromosome"/>
</dbReference>
<protein>
    <recommendedName>
        <fullName evidence="3">DUF4243 domain-containing protein</fullName>
    </recommendedName>
</protein>
<dbReference type="KEGG" id="atl:Athai_64680"/>
<sequence length="362" mass="38813">MSGQATMLDGGKMMADGVLDEAYERLHRTGPERQGWLSNHAPMAVEVLARHGHGGDVHGWLDWYRPKLEDMPARYEPIDAARWRPALGDPRRIADWVDLLVGQVSEHPWPDVLAEWWPRLLPGIAAGATHGVIRVGHAVRTLRHGDESPAALAELAHALGYWAARWQTVGGVRAPRGGLTPAAALDQVPTLPEQTGGIRDRLARLDALAGWPESVAAAGPPDDPDGARDWLTGLVDAAVRRYGRYGYGSPVMLVHSATAPNAVLRTLPALPRAMWLPSVAAAWAASAAVTSVYAPAEPMPADQLGTGPSGTDPRTEVLDRAAAHRDEHVLKFVDTALDTHARTGDPAALVAASDVITLIDRE</sequence>
<dbReference type="EMBL" id="AP023355">
    <property type="protein sequence ID" value="BCJ38965.1"/>
    <property type="molecule type" value="Genomic_DNA"/>
</dbReference>
<keyword evidence="2" id="KW-1185">Reference proteome</keyword>
<accession>A0A7R7DW41</accession>
<dbReference type="AlphaFoldDB" id="A0A7R7DW41"/>
<evidence type="ECO:0008006" key="3">
    <source>
        <dbReference type="Google" id="ProtNLM"/>
    </source>
</evidence>